<dbReference type="PANTHER" id="PTHR10492:SF57">
    <property type="entry name" value="ATP-DEPENDENT DNA HELICASE"/>
    <property type="match status" value="1"/>
</dbReference>
<comment type="cofactor">
    <cofactor evidence="1">
        <name>Mg(2+)</name>
        <dbReference type="ChEBI" id="CHEBI:18420"/>
    </cofactor>
</comment>
<keyword evidence="1" id="KW-0233">DNA recombination</keyword>
<dbReference type="GO" id="GO:0005524">
    <property type="term" value="F:ATP binding"/>
    <property type="evidence" value="ECO:0007669"/>
    <property type="project" value="UniProtKB-KW"/>
</dbReference>
<dbReference type="GO" id="GO:0043139">
    <property type="term" value="F:5'-3' DNA helicase activity"/>
    <property type="evidence" value="ECO:0007669"/>
    <property type="project" value="UniProtKB-EC"/>
</dbReference>
<accession>A0A0N4VRY1</accession>
<comment type="catalytic activity">
    <reaction evidence="1">
        <text>ATP + H2O = ADP + phosphate + H(+)</text>
        <dbReference type="Rhea" id="RHEA:13065"/>
        <dbReference type="ChEBI" id="CHEBI:15377"/>
        <dbReference type="ChEBI" id="CHEBI:15378"/>
        <dbReference type="ChEBI" id="CHEBI:30616"/>
        <dbReference type="ChEBI" id="CHEBI:43474"/>
        <dbReference type="ChEBI" id="CHEBI:456216"/>
        <dbReference type="EC" id="5.6.2.3"/>
    </reaction>
</comment>
<dbReference type="PANTHER" id="PTHR10492">
    <property type="match status" value="1"/>
</dbReference>
<proteinExistence type="inferred from homology"/>
<dbReference type="InterPro" id="IPR027417">
    <property type="entry name" value="P-loop_NTPase"/>
</dbReference>
<reference evidence="4" key="1">
    <citation type="submission" date="2017-02" db="UniProtKB">
        <authorList>
            <consortium name="WormBaseParasite"/>
        </authorList>
    </citation>
    <scope>IDENTIFICATION</scope>
</reference>
<dbReference type="SUPFAM" id="SSF52540">
    <property type="entry name" value="P-loop containing nucleoside triphosphate hydrolases"/>
    <property type="match status" value="1"/>
</dbReference>
<dbReference type="Pfam" id="PF05970">
    <property type="entry name" value="PIF1"/>
    <property type="match status" value="1"/>
</dbReference>
<feature type="domain" description="DNA helicase Pif1-like 2B" evidence="3">
    <location>
        <begin position="238"/>
        <end position="284"/>
    </location>
</feature>
<dbReference type="OMA" id="FHSREVE"/>
<organism evidence="4">
    <name type="scientific">Haemonchus placei</name>
    <name type="common">Barber's pole worm</name>
    <dbReference type="NCBI Taxonomy" id="6290"/>
    <lineage>
        <taxon>Eukaryota</taxon>
        <taxon>Metazoa</taxon>
        <taxon>Ecdysozoa</taxon>
        <taxon>Nematoda</taxon>
        <taxon>Chromadorea</taxon>
        <taxon>Rhabditida</taxon>
        <taxon>Rhabditina</taxon>
        <taxon>Rhabditomorpha</taxon>
        <taxon>Strongyloidea</taxon>
        <taxon>Trichostrongylidae</taxon>
        <taxon>Haemonchus</taxon>
    </lineage>
</organism>
<dbReference type="WBParaSite" id="HPLM_0000003301-mRNA-1">
    <property type="protein sequence ID" value="HPLM_0000003301-mRNA-1"/>
    <property type="gene ID" value="HPLM_0000003301"/>
</dbReference>
<dbReference type="AlphaFoldDB" id="A0A0N4VRY1"/>
<evidence type="ECO:0000256" key="1">
    <source>
        <dbReference type="RuleBase" id="RU363044"/>
    </source>
</evidence>
<keyword evidence="1" id="KW-0234">DNA repair</keyword>
<protein>
    <recommendedName>
        <fullName evidence="1">ATP-dependent DNA helicase</fullName>
        <ecNumber evidence="1">5.6.2.3</ecNumber>
    </recommendedName>
</protein>
<evidence type="ECO:0000259" key="2">
    <source>
        <dbReference type="Pfam" id="PF05970"/>
    </source>
</evidence>
<dbReference type="GO" id="GO:0006310">
    <property type="term" value="P:DNA recombination"/>
    <property type="evidence" value="ECO:0007669"/>
    <property type="project" value="UniProtKB-KW"/>
</dbReference>
<dbReference type="GO" id="GO:0016887">
    <property type="term" value="F:ATP hydrolysis activity"/>
    <property type="evidence" value="ECO:0007669"/>
    <property type="project" value="RHEA"/>
</dbReference>
<keyword evidence="1" id="KW-0067">ATP-binding</keyword>
<dbReference type="GO" id="GO:0000723">
    <property type="term" value="P:telomere maintenance"/>
    <property type="evidence" value="ECO:0007669"/>
    <property type="project" value="InterPro"/>
</dbReference>
<keyword evidence="1" id="KW-0547">Nucleotide-binding</keyword>
<evidence type="ECO:0000259" key="3">
    <source>
        <dbReference type="Pfam" id="PF21530"/>
    </source>
</evidence>
<comment type="similarity">
    <text evidence="1">Belongs to the helicase family.</text>
</comment>
<name>A0A0N4VRY1_HAEPC</name>
<keyword evidence="1" id="KW-0378">Hydrolase</keyword>
<evidence type="ECO:0000313" key="4">
    <source>
        <dbReference type="WBParaSite" id="HPLM_0000003301-mRNA-1"/>
    </source>
</evidence>
<feature type="domain" description="DNA helicase Pif1-like DEAD-box helicase" evidence="2">
    <location>
        <begin position="3"/>
        <end position="152"/>
    </location>
</feature>
<keyword evidence="1" id="KW-0227">DNA damage</keyword>
<dbReference type="InterPro" id="IPR049163">
    <property type="entry name" value="Pif1-like_2B_dom"/>
</dbReference>
<dbReference type="InterPro" id="IPR010285">
    <property type="entry name" value="DNA_helicase_pif1-like_DEAD"/>
</dbReference>
<dbReference type="Pfam" id="PF21530">
    <property type="entry name" value="Pif1_2B_dom"/>
    <property type="match status" value="1"/>
</dbReference>
<dbReference type="GO" id="GO:0006281">
    <property type="term" value="P:DNA repair"/>
    <property type="evidence" value="ECO:0007669"/>
    <property type="project" value="UniProtKB-KW"/>
</dbReference>
<dbReference type="EC" id="5.6.2.3" evidence="1"/>
<dbReference type="Gene3D" id="3.40.50.300">
    <property type="entry name" value="P-loop containing nucleotide triphosphate hydrolases"/>
    <property type="match status" value="1"/>
</dbReference>
<sequence>LDGFASNLLPRSRTASSTFKLNIHDGCRTSTMTREPVEARDLHDILIIFWDEISMVPKWTLQAVDILLRDSMQNESPFGGKVMVVGGDFRQVLPVIERGRQEDLESACIKRSHLWQHFVTHHLSVNMRAIADSGEWARMLLQIGEGAYPEDENSFIELPPALYSSGDLIQEIFGEAISVSDIAELAEKAILAPMNIHVAHMNDLALERMSEQLEFRVYRSIDEVENADPEDAFTCQVEHLNKLQPGGMPPHELRLKQGCIVMLLRNLDVSKGLCNGTRLIVDQFSQYELGCRFATGMRKNEFVLIPRIGLYTDKGLPFRRQFPIRLAFATAINKAQGHRKLESIYPPMYFPMDNYMLHCQELEMPTP</sequence>
<keyword evidence="1" id="KW-0347">Helicase</keyword>